<dbReference type="RefSeq" id="WP_275685556.1">
    <property type="nucleotide sequence ID" value="NZ_JAJLJH010000015.1"/>
</dbReference>
<evidence type="ECO:0000313" key="3">
    <source>
        <dbReference type="Proteomes" id="UP001139353"/>
    </source>
</evidence>
<dbReference type="Proteomes" id="UP001139353">
    <property type="component" value="Unassembled WGS sequence"/>
</dbReference>
<reference evidence="2" key="1">
    <citation type="submission" date="2021-11" db="EMBL/GenBank/DDBJ databases">
        <title>BS-T2-15 a new species belonging to the Comamonadaceae family isolated from the soil of a French oak forest.</title>
        <authorList>
            <person name="Mieszkin S."/>
            <person name="Alain K."/>
        </authorList>
    </citation>
    <scope>NUCLEOTIDE SEQUENCE</scope>
    <source>
        <strain evidence="2">BS-T2-15</strain>
    </source>
</reference>
<sequence length="119" mass="12933">MAIVAVYQFRAKFRSHSDPMDAPPAVGLSREGLLLLKQAQDIRSDADAIAACTRLTAFDAVISAYGVIDPAKLELPQNKPFARLYEKALADGAAMSYDPNSAPPDEAPHVTQWGFQRTD</sequence>
<evidence type="ECO:0000313" key="2">
    <source>
        <dbReference type="EMBL" id="MCK9689505.1"/>
    </source>
</evidence>
<dbReference type="AlphaFoldDB" id="A0A9X1YPN6"/>
<protein>
    <submittedName>
        <fullName evidence="2">Uncharacterized protein</fullName>
    </submittedName>
</protein>
<name>A0A9X1YPN6_9BURK</name>
<evidence type="ECO:0000256" key="1">
    <source>
        <dbReference type="SAM" id="MobiDB-lite"/>
    </source>
</evidence>
<gene>
    <name evidence="2" type="ORF">LPC04_27620</name>
</gene>
<comment type="caution">
    <text evidence="2">The sequence shown here is derived from an EMBL/GenBank/DDBJ whole genome shotgun (WGS) entry which is preliminary data.</text>
</comment>
<keyword evidence="3" id="KW-1185">Reference proteome</keyword>
<feature type="region of interest" description="Disordered" evidence="1">
    <location>
        <begin position="95"/>
        <end position="119"/>
    </location>
</feature>
<proteinExistence type="predicted"/>
<dbReference type="EMBL" id="JAJLJH010000015">
    <property type="protein sequence ID" value="MCK9689505.1"/>
    <property type="molecule type" value="Genomic_DNA"/>
</dbReference>
<organism evidence="2 3">
    <name type="scientific">Scleromatobacter humisilvae</name>
    <dbReference type="NCBI Taxonomy" id="2897159"/>
    <lineage>
        <taxon>Bacteria</taxon>
        <taxon>Pseudomonadati</taxon>
        <taxon>Pseudomonadota</taxon>
        <taxon>Betaproteobacteria</taxon>
        <taxon>Burkholderiales</taxon>
        <taxon>Sphaerotilaceae</taxon>
        <taxon>Scleromatobacter</taxon>
    </lineage>
</organism>
<accession>A0A9X1YPN6</accession>